<gene>
    <name evidence="1" type="ORF">GCM10010191_09170</name>
</gene>
<keyword evidence="2" id="KW-1185">Reference proteome</keyword>
<protein>
    <recommendedName>
        <fullName evidence="3">Phytanoyl-CoA dioxygenase</fullName>
    </recommendedName>
</protein>
<dbReference type="Proteomes" id="UP001501231">
    <property type="component" value="Unassembled WGS sequence"/>
</dbReference>
<evidence type="ECO:0000313" key="1">
    <source>
        <dbReference type="EMBL" id="GAA2403730.1"/>
    </source>
</evidence>
<dbReference type="EMBL" id="BAAARW010000003">
    <property type="protein sequence ID" value="GAA2403730.1"/>
    <property type="molecule type" value="Genomic_DNA"/>
</dbReference>
<reference evidence="1 2" key="1">
    <citation type="journal article" date="2019" name="Int. J. Syst. Evol. Microbiol.">
        <title>The Global Catalogue of Microorganisms (GCM) 10K type strain sequencing project: providing services to taxonomists for standard genome sequencing and annotation.</title>
        <authorList>
            <consortium name="The Broad Institute Genomics Platform"/>
            <consortium name="The Broad Institute Genome Sequencing Center for Infectious Disease"/>
            <person name="Wu L."/>
            <person name="Ma J."/>
        </authorList>
    </citation>
    <scope>NUCLEOTIDE SEQUENCE [LARGE SCALE GENOMIC DNA]</scope>
    <source>
        <strain evidence="1 2">JCM 3325</strain>
    </source>
</reference>
<name>A0ABN3IHQ4_9ACTN</name>
<proteinExistence type="predicted"/>
<comment type="caution">
    <text evidence="1">The sequence shown here is derived from an EMBL/GenBank/DDBJ whole genome shotgun (WGS) entry which is preliminary data.</text>
</comment>
<accession>A0ABN3IHQ4</accession>
<dbReference type="Gene3D" id="2.60.120.620">
    <property type="entry name" value="q2cbj1_9rhob like domain"/>
    <property type="match status" value="1"/>
</dbReference>
<evidence type="ECO:0008006" key="3">
    <source>
        <dbReference type="Google" id="ProtNLM"/>
    </source>
</evidence>
<evidence type="ECO:0000313" key="2">
    <source>
        <dbReference type="Proteomes" id="UP001501231"/>
    </source>
</evidence>
<dbReference type="SUPFAM" id="SSF51197">
    <property type="entry name" value="Clavaminate synthase-like"/>
    <property type="match status" value="1"/>
</dbReference>
<organism evidence="1 2">
    <name type="scientific">Actinomadura vinacea</name>
    <dbReference type="NCBI Taxonomy" id="115336"/>
    <lineage>
        <taxon>Bacteria</taxon>
        <taxon>Bacillati</taxon>
        <taxon>Actinomycetota</taxon>
        <taxon>Actinomycetes</taxon>
        <taxon>Streptosporangiales</taxon>
        <taxon>Thermomonosporaceae</taxon>
        <taxon>Actinomadura</taxon>
    </lineage>
</organism>
<sequence>MRELTVRLTDLHIRHFHDTGYLLVPHAVPVALCERLIAFIRQETRRENPPAGKLHRFHDRAPALVRDVIAGPALVGALTRLLGPNVVCVTNRHNHAGLNPPGAAIVRYHRDILQPTRGLVTAILYLQESTSPTAAHT</sequence>